<comment type="cofactor">
    <cofactor evidence="4">
        <name>Mg(2+)</name>
        <dbReference type="ChEBI" id="CHEBI:18420"/>
    </cofactor>
    <text evidence="4">Divalent metal ions. Mg(2+) is the most effective.</text>
</comment>
<feature type="binding site" evidence="4">
    <location>
        <position position="7"/>
    </location>
    <ligand>
        <name>Mg(2+)</name>
        <dbReference type="ChEBI" id="CHEBI:18420"/>
    </ligand>
</feature>
<dbReference type="EMBL" id="VDCQ01000042">
    <property type="protein sequence ID" value="TNJ63498.1"/>
    <property type="molecule type" value="Genomic_DNA"/>
</dbReference>
<evidence type="ECO:0000256" key="3">
    <source>
        <dbReference type="PIRSR" id="PIRSR000915-2"/>
    </source>
</evidence>
<dbReference type="GO" id="GO:0016791">
    <property type="term" value="F:phosphatase activity"/>
    <property type="evidence" value="ECO:0007669"/>
    <property type="project" value="TreeGrafter"/>
</dbReference>
<dbReference type="InterPro" id="IPR023214">
    <property type="entry name" value="HAD_sf"/>
</dbReference>
<comment type="caution">
    <text evidence="5">The sequence shown here is derived from an EMBL/GenBank/DDBJ whole genome shotgun (WGS) entry which is preliminary data.</text>
</comment>
<organism evidence="5 6">
    <name type="scientific">Paenibacillus hemerocallicola</name>
    <dbReference type="NCBI Taxonomy" id="1172614"/>
    <lineage>
        <taxon>Bacteria</taxon>
        <taxon>Bacillati</taxon>
        <taxon>Bacillota</taxon>
        <taxon>Bacilli</taxon>
        <taxon>Bacillales</taxon>
        <taxon>Paenibacillaceae</taxon>
        <taxon>Paenibacillus</taxon>
    </lineage>
</organism>
<dbReference type="EC" id="3.1.3.-" evidence="1"/>
<dbReference type="AlphaFoldDB" id="A0A5C4T362"/>
<dbReference type="PANTHER" id="PTHR19288:SF46">
    <property type="entry name" value="HALOACID DEHALOGENASE-LIKE HYDROLASE DOMAIN-CONTAINING PROTEIN 2"/>
    <property type="match status" value="1"/>
</dbReference>
<dbReference type="RefSeq" id="WP_139605051.1">
    <property type="nucleotide sequence ID" value="NZ_VDCQ01000042.1"/>
</dbReference>
<dbReference type="Pfam" id="PF13344">
    <property type="entry name" value="Hydrolase_6"/>
    <property type="match status" value="1"/>
</dbReference>
<dbReference type="OrthoDB" id="9810449at2"/>
<evidence type="ECO:0000313" key="5">
    <source>
        <dbReference type="EMBL" id="TNJ63498.1"/>
    </source>
</evidence>
<keyword evidence="5" id="KW-0378">Hydrolase</keyword>
<evidence type="ECO:0000313" key="6">
    <source>
        <dbReference type="Proteomes" id="UP000307943"/>
    </source>
</evidence>
<name>A0A5C4T362_9BACL</name>
<dbReference type="PANTHER" id="PTHR19288">
    <property type="entry name" value="4-NITROPHENYLPHOSPHATASE-RELATED"/>
    <property type="match status" value="1"/>
</dbReference>
<feature type="active site" description="Proton donor" evidence="2">
    <location>
        <position position="9"/>
    </location>
</feature>
<dbReference type="GO" id="GO:0005737">
    <property type="term" value="C:cytoplasm"/>
    <property type="evidence" value="ECO:0007669"/>
    <property type="project" value="TreeGrafter"/>
</dbReference>
<evidence type="ECO:0000256" key="2">
    <source>
        <dbReference type="PIRSR" id="PIRSR000915-1"/>
    </source>
</evidence>
<gene>
    <name evidence="5" type="ORF">FE784_25315</name>
</gene>
<dbReference type="InterPro" id="IPR006357">
    <property type="entry name" value="HAD-SF_hydro_IIA"/>
</dbReference>
<keyword evidence="1 4" id="KW-0479">Metal-binding</keyword>
<dbReference type="GO" id="GO:0046872">
    <property type="term" value="F:metal ion binding"/>
    <property type="evidence" value="ECO:0007669"/>
    <property type="project" value="UniProtKB-KW"/>
</dbReference>
<dbReference type="NCBIfam" id="TIGR01460">
    <property type="entry name" value="HAD-SF-IIA"/>
    <property type="match status" value="1"/>
</dbReference>
<dbReference type="Gene3D" id="3.40.50.1000">
    <property type="entry name" value="HAD superfamily/HAD-like"/>
    <property type="match status" value="2"/>
</dbReference>
<reference evidence="5 6" key="1">
    <citation type="submission" date="2019-05" db="EMBL/GenBank/DDBJ databases">
        <title>We sequenced the genome of Paenibacillus hemerocallicola KCTC 33185 for further insight into its adaptation and study the phylogeny of Paenibacillus.</title>
        <authorList>
            <person name="Narsing Rao M.P."/>
        </authorList>
    </citation>
    <scope>NUCLEOTIDE SEQUENCE [LARGE SCALE GENOMIC DNA]</scope>
    <source>
        <strain evidence="5 6">KCTC 33185</strain>
    </source>
</reference>
<keyword evidence="1 4" id="KW-0460">Magnesium</keyword>
<dbReference type="Pfam" id="PF13242">
    <property type="entry name" value="Hydrolase_like"/>
    <property type="match status" value="1"/>
</dbReference>
<proteinExistence type="inferred from homology"/>
<comment type="similarity">
    <text evidence="1">Belongs to the HAD-like hydrolase superfamily. NagD family.</text>
</comment>
<evidence type="ECO:0000256" key="4">
    <source>
        <dbReference type="PIRSR" id="PIRSR000915-3"/>
    </source>
</evidence>
<accession>A0A5C4T362</accession>
<dbReference type="PIRSF" id="PIRSF000915">
    <property type="entry name" value="PGP-type_phosphatase"/>
    <property type="match status" value="1"/>
</dbReference>
<dbReference type="InterPro" id="IPR036412">
    <property type="entry name" value="HAD-like_sf"/>
</dbReference>
<feature type="binding site" evidence="3">
    <location>
        <position position="182"/>
    </location>
    <ligand>
        <name>substrate</name>
    </ligand>
</feature>
<evidence type="ECO:0000256" key="1">
    <source>
        <dbReference type="PIRNR" id="PIRNR000915"/>
    </source>
</evidence>
<dbReference type="SUPFAM" id="SSF56784">
    <property type="entry name" value="HAD-like"/>
    <property type="match status" value="1"/>
</dbReference>
<feature type="active site" description="Nucleophile" evidence="2">
    <location>
        <position position="7"/>
    </location>
</feature>
<keyword evidence="6" id="KW-1185">Reference proteome</keyword>
<sequence>MRGFIFDLDGTVYLGDRMIDGAAEAIRTLRQRGDKVLFLSNKPIADRSSYAEKLTKMGIPTEVGDVLNSSLIVARYLRKTMLPGQRAYVIGEEPIRRELLHHGVHCTDRAEEAEVIVLSWDREFTYEKLNVLYQSALRGATVVASNPDATCPLEGGQVPDTGTMIAALETALGKRAVVVAGKPSRIAAEAAVERIGLDCKDCFVIGDRLETDIRMANEAGMHSVLVLTGVGTEQEAEAGPDRPRTILPSIAKIVDL</sequence>
<comment type="function">
    <text evidence="1">Catalyzes the dephosphorylation of 2-6 carbon acid sugars in vitro.</text>
</comment>
<dbReference type="Proteomes" id="UP000307943">
    <property type="component" value="Unassembled WGS sequence"/>
</dbReference>
<feature type="binding site" evidence="4">
    <location>
        <position position="207"/>
    </location>
    <ligand>
        <name>Mg(2+)</name>
        <dbReference type="ChEBI" id="CHEBI:18420"/>
    </ligand>
</feature>
<protein>
    <recommendedName>
        <fullName evidence="1">Acid sugar phosphatase</fullName>
        <ecNumber evidence="1">3.1.3.-</ecNumber>
    </recommendedName>
</protein>
<feature type="binding site" evidence="4">
    <location>
        <position position="9"/>
    </location>
    <ligand>
        <name>Mg(2+)</name>
        <dbReference type="ChEBI" id="CHEBI:18420"/>
    </ligand>
</feature>